<feature type="transmembrane region" description="Helical" evidence="6">
    <location>
        <begin position="391"/>
        <end position="411"/>
    </location>
</feature>
<feature type="compositionally biased region" description="Basic and acidic residues" evidence="5">
    <location>
        <begin position="33"/>
        <end position="44"/>
    </location>
</feature>
<keyword evidence="2 6" id="KW-0812">Transmembrane</keyword>
<evidence type="ECO:0000313" key="9">
    <source>
        <dbReference type="Proteomes" id="UP001200034"/>
    </source>
</evidence>
<accession>A0AAD4KAU1</accession>
<keyword evidence="9" id="KW-1185">Reference proteome</keyword>
<dbReference type="AlphaFoldDB" id="A0AAD4KAU1"/>
<gene>
    <name evidence="8" type="ORF">KR093_007328</name>
</gene>
<feature type="compositionally biased region" description="Low complexity" evidence="5">
    <location>
        <begin position="160"/>
        <end position="177"/>
    </location>
</feature>
<dbReference type="PANTHER" id="PTHR23241">
    <property type="entry name" value="LATE EMBRYOGENESIS ABUNDANT PLANTS LEA-RELATED"/>
    <property type="match status" value="1"/>
</dbReference>
<feature type="transmembrane region" description="Helical" evidence="6">
    <location>
        <begin position="319"/>
        <end position="347"/>
    </location>
</feature>
<dbReference type="GO" id="GO:0016020">
    <property type="term" value="C:membrane"/>
    <property type="evidence" value="ECO:0007669"/>
    <property type="project" value="UniProtKB-SubCell"/>
</dbReference>
<dbReference type="InterPro" id="IPR025423">
    <property type="entry name" value="TMEM205-like"/>
</dbReference>
<dbReference type="Pfam" id="PF13664">
    <property type="entry name" value="DUF4149"/>
    <property type="match status" value="1"/>
</dbReference>
<feature type="domain" description="TMEM205-like" evidence="7">
    <location>
        <begin position="324"/>
        <end position="423"/>
    </location>
</feature>
<feature type="compositionally biased region" description="Low complexity" evidence="5">
    <location>
        <begin position="45"/>
        <end position="71"/>
    </location>
</feature>
<evidence type="ECO:0000256" key="4">
    <source>
        <dbReference type="ARBA" id="ARBA00023136"/>
    </source>
</evidence>
<evidence type="ECO:0000256" key="2">
    <source>
        <dbReference type="ARBA" id="ARBA00022692"/>
    </source>
</evidence>
<proteinExistence type="predicted"/>
<organism evidence="8 9">
    <name type="scientific">Drosophila rubida</name>
    <dbReference type="NCBI Taxonomy" id="30044"/>
    <lineage>
        <taxon>Eukaryota</taxon>
        <taxon>Metazoa</taxon>
        <taxon>Ecdysozoa</taxon>
        <taxon>Arthropoda</taxon>
        <taxon>Hexapoda</taxon>
        <taxon>Insecta</taxon>
        <taxon>Pterygota</taxon>
        <taxon>Neoptera</taxon>
        <taxon>Endopterygota</taxon>
        <taxon>Diptera</taxon>
        <taxon>Brachycera</taxon>
        <taxon>Muscomorpha</taxon>
        <taxon>Ephydroidea</taxon>
        <taxon>Drosophilidae</taxon>
        <taxon>Drosophila</taxon>
    </lineage>
</organism>
<name>A0AAD4KAU1_9MUSC</name>
<feature type="region of interest" description="Disordered" evidence="5">
    <location>
        <begin position="158"/>
        <end position="177"/>
    </location>
</feature>
<keyword evidence="4 6" id="KW-0472">Membrane</keyword>
<evidence type="ECO:0000313" key="8">
    <source>
        <dbReference type="EMBL" id="KAH8387499.1"/>
    </source>
</evidence>
<protein>
    <recommendedName>
        <fullName evidence="7">TMEM205-like domain-containing protein</fullName>
    </recommendedName>
</protein>
<feature type="transmembrane region" description="Helical" evidence="6">
    <location>
        <begin position="459"/>
        <end position="482"/>
    </location>
</feature>
<evidence type="ECO:0000256" key="3">
    <source>
        <dbReference type="ARBA" id="ARBA00022989"/>
    </source>
</evidence>
<evidence type="ECO:0000259" key="7">
    <source>
        <dbReference type="Pfam" id="PF13664"/>
    </source>
</evidence>
<reference evidence="8" key="1">
    <citation type="journal article" date="2021" name="Mol. Ecol. Resour.">
        <title>Phylogenomic analyses of the genus Drosophila reveals genomic signals of climate adaptation.</title>
        <authorList>
            <person name="Li F."/>
            <person name="Rane R.V."/>
            <person name="Luria V."/>
            <person name="Xiong Z."/>
            <person name="Chen J."/>
            <person name="Li Z."/>
            <person name="Catullo R.A."/>
            <person name="Griffin P.C."/>
            <person name="Schiffer M."/>
            <person name="Pearce S."/>
            <person name="Lee S.F."/>
            <person name="McElroy K."/>
            <person name="Stocker A."/>
            <person name="Shirriffs J."/>
            <person name="Cockerell F."/>
            <person name="Coppin C."/>
            <person name="Sgro C.M."/>
            <person name="Karger A."/>
            <person name="Cain J.W."/>
            <person name="Weber J.A."/>
            <person name="Santpere G."/>
            <person name="Kirschner M.W."/>
            <person name="Hoffmann A.A."/>
            <person name="Oakeshott J.G."/>
            <person name="Zhang G."/>
        </authorList>
    </citation>
    <scope>NUCLEOTIDE SEQUENCE</scope>
    <source>
        <strain evidence="8">BGI-SZ-2011g</strain>
    </source>
</reference>
<evidence type="ECO:0000256" key="1">
    <source>
        <dbReference type="ARBA" id="ARBA00004370"/>
    </source>
</evidence>
<dbReference type="PANTHER" id="PTHR23241:SF102">
    <property type="entry name" value="LD23009P"/>
    <property type="match status" value="1"/>
</dbReference>
<dbReference type="EMBL" id="JAJJHW010000095">
    <property type="protein sequence ID" value="KAH8387499.1"/>
    <property type="molecule type" value="Genomic_DNA"/>
</dbReference>
<dbReference type="Proteomes" id="UP001200034">
    <property type="component" value="Unassembled WGS sequence"/>
</dbReference>
<feature type="region of interest" description="Disordered" evidence="5">
    <location>
        <begin position="29"/>
        <end position="91"/>
    </location>
</feature>
<sequence length="488" mass="53247">MCHNSGIESEQIERYMAFGLPQKAVKSVKYTMRKREQQQRKEQQQRQQQNNSSTSNSNSNNNNSSHSSDSDSGTDCDIKPANQQQQQQQLLPKDHEHELPTATKPEAEAPVTETATSLAVVDNVKTTTPTTAATAAATTHNNSTSILQIPKFCGRFRKMQQQQQQQEQEQDAGAVTATAAASTTTTVAALTAQQQRKMSSMEPSMDDALAIGTQMTRKFAERCHCLIAKLQGSRLYTILTRTTQPAHLIAICILSFVLLTVGPDLTTTTTTITTTTKTPAHSGSTLAATQAQAHNIDAVNAAAAAAATVTAGSATLPTLAYLGAFATHFGSQIWMTFVSGLSLYFSLPRHTFGQCQQILFPKYFALNAMLSISMLIIYVKYFLSGWTTASGVQLGTLALTAAIEVVVRLYLAPPMLRLMHEKYRIEGAIGSGQEVGSLVQGDLVECPHYQRIHKAFRRIHMTIAIGNMIILLATCLQLYFLALKIRIS</sequence>
<comment type="caution">
    <text evidence="8">The sequence shown here is derived from an EMBL/GenBank/DDBJ whole genome shotgun (WGS) entry which is preliminary data.</text>
</comment>
<dbReference type="InterPro" id="IPR053009">
    <property type="entry name" value="Xanthocillin_Biosynth-Assoc"/>
</dbReference>
<evidence type="ECO:0000256" key="5">
    <source>
        <dbReference type="SAM" id="MobiDB-lite"/>
    </source>
</evidence>
<evidence type="ECO:0000256" key="6">
    <source>
        <dbReference type="SAM" id="Phobius"/>
    </source>
</evidence>
<keyword evidence="3 6" id="KW-1133">Transmembrane helix</keyword>
<comment type="subcellular location">
    <subcellularLocation>
        <location evidence="1">Membrane</location>
    </subcellularLocation>
</comment>
<feature type="transmembrane region" description="Helical" evidence="6">
    <location>
        <begin position="359"/>
        <end position="379"/>
    </location>
</feature>